<sequence>MKNMKKLTLNIAMVMMTMGAFAQTNQNNITVNGTHKYSISPEYSSKMIVSLNNVYYDAQTMSLSEVKSGYLDKLAKVDISSDRVAEDNLYYALLGYEKEGTILVFKTRSLEEMLKFLKVKSIGVSRSDTTFDIELSNEKMAEYAKSAFDNAKSKAEAIAQKIGRKVGKAIYINDTNTKKISESMYYGNTSKSRDYYISVSFELL</sequence>
<reference evidence="1" key="1">
    <citation type="submission" date="2018-06" db="EMBL/GenBank/DDBJ databases">
        <authorList>
            <person name="Zhirakovskaya E."/>
        </authorList>
    </citation>
    <scope>NUCLEOTIDE SEQUENCE</scope>
</reference>
<dbReference type="AlphaFoldDB" id="A0A3B0TPF1"/>
<evidence type="ECO:0000313" key="1">
    <source>
        <dbReference type="EMBL" id="VAW10514.1"/>
    </source>
</evidence>
<name>A0A3B0TPF1_9ZZZZ</name>
<dbReference type="Gene3D" id="3.30.110.170">
    <property type="entry name" value="Protein of unknown function (DUF541), domain 1"/>
    <property type="match status" value="1"/>
</dbReference>
<organism evidence="1">
    <name type="scientific">hydrothermal vent metagenome</name>
    <dbReference type="NCBI Taxonomy" id="652676"/>
    <lineage>
        <taxon>unclassified sequences</taxon>
        <taxon>metagenomes</taxon>
        <taxon>ecological metagenomes</taxon>
    </lineage>
</organism>
<dbReference type="InterPro" id="IPR007497">
    <property type="entry name" value="SIMPL/DUF541"/>
</dbReference>
<evidence type="ECO:0008006" key="2">
    <source>
        <dbReference type="Google" id="ProtNLM"/>
    </source>
</evidence>
<dbReference type="Pfam" id="PF04402">
    <property type="entry name" value="SIMPL"/>
    <property type="match status" value="1"/>
</dbReference>
<protein>
    <recommendedName>
        <fullName evidence="2">SIMPL domain-containing protein</fullName>
    </recommendedName>
</protein>
<gene>
    <name evidence="1" type="ORF">MNBD_BACTEROID03-1737</name>
</gene>
<proteinExistence type="predicted"/>
<dbReference type="EMBL" id="UOEL01000025">
    <property type="protein sequence ID" value="VAW10514.1"/>
    <property type="molecule type" value="Genomic_DNA"/>
</dbReference>
<accession>A0A3B0TPF1</accession>